<dbReference type="PANTHER" id="PTHR33067">
    <property type="entry name" value="RNA-DIRECTED DNA POLYMERASE-RELATED"/>
    <property type="match status" value="1"/>
</dbReference>
<keyword evidence="2" id="KW-1185">Reference proteome</keyword>
<name>A0AAV5FRV1_ELECO</name>
<evidence type="ECO:0000313" key="1">
    <source>
        <dbReference type="EMBL" id="GJN36991.1"/>
    </source>
</evidence>
<dbReference type="AlphaFoldDB" id="A0AAV5FRV1"/>
<comment type="caution">
    <text evidence="1">The sequence shown here is derived from an EMBL/GenBank/DDBJ whole genome shotgun (WGS) entry which is preliminary data.</text>
</comment>
<dbReference type="Proteomes" id="UP001054889">
    <property type="component" value="Unassembled WGS sequence"/>
</dbReference>
<gene>
    <name evidence="1" type="primary">gb25902</name>
    <name evidence="1" type="ORF">PR202_gb25902</name>
</gene>
<dbReference type="PANTHER" id="PTHR33067:SF9">
    <property type="entry name" value="RNA-DIRECTED DNA POLYMERASE"/>
    <property type="match status" value="1"/>
</dbReference>
<reference evidence="1" key="1">
    <citation type="journal article" date="2018" name="DNA Res.">
        <title>Multiple hybrid de novo genome assembly of finger millet, an orphan allotetraploid crop.</title>
        <authorList>
            <person name="Hatakeyama M."/>
            <person name="Aluri S."/>
            <person name="Balachadran M.T."/>
            <person name="Sivarajan S.R."/>
            <person name="Patrignani A."/>
            <person name="Gruter S."/>
            <person name="Poveda L."/>
            <person name="Shimizu-Inatsugi R."/>
            <person name="Baeten J."/>
            <person name="Francoijs K.J."/>
            <person name="Nataraja K.N."/>
            <person name="Reddy Y.A.N."/>
            <person name="Phadnis S."/>
            <person name="Ravikumar R.L."/>
            <person name="Schlapbach R."/>
            <person name="Sreeman S.M."/>
            <person name="Shimizu K.K."/>
        </authorList>
    </citation>
    <scope>NUCLEOTIDE SEQUENCE</scope>
</reference>
<organism evidence="1 2">
    <name type="scientific">Eleusine coracana subsp. coracana</name>
    <dbReference type="NCBI Taxonomy" id="191504"/>
    <lineage>
        <taxon>Eukaryota</taxon>
        <taxon>Viridiplantae</taxon>
        <taxon>Streptophyta</taxon>
        <taxon>Embryophyta</taxon>
        <taxon>Tracheophyta</taxon>
        <taxon>Spermatophyta</taxon>
        <taxon>Magnoliopsida</taxon>
        <taxon>Liliopsida</taxon>
        <taxon>Poales</taxon>
        <taxon>Poaceae</taxon>
        <taxon>PACMAD clade</taxon>
        <taxon>Chloridoideae</taxon>
        <taxon>Cynodonteae</taxon>
        <taxon>Eleusininae</taxon>
        <taxon>Eleusine</taxon>
    </lineage>
</organism>
<sequence>MAEVPMVNHLKPLLTNVVKTDFQEAQDQLLYQLERYVGIVVQQPFTGLEDPNHHVQHFIENVDDSIGEAWERYNEYMDACPHHCLTVGEVVEKIYTGLNLPSRQHLDASAAGDRNWELQRADFEAYQDYGATDGIVIASHSRQQGAIPGSTKSAQQLKAIATRSGKQIEDPEHPTGAHLALTSATVPTTPIGSLRARRKDVVDLSGLKMGMEAEGHGPATFLDTQLLTKTGRVRQHDEQFARFVDIMKKLYINVPFVDAIQVPTYDKYIKDMMQNKKSLASLEVVKLTKELMAAINDVALEKKPDPRSRSIKCMIGKRIFDRCLCDLGARVSVKSRHIFTSVNFPGLEPTGRPFLRTAKASIDVGSGKDEEQHLAKKRGARSKNGGRADRWIVFAPPSGSWARGCTGEVVPVAAEGFTLPSTEEQEHYLAVRGRFVPNFDLDDTFLTTIGMWEDIRRMLSNLGWVDFHRLPMNYNLDIVTEVASMMRLDTDEVDNEAVNFLVRDISHTVTMEAAALVFGFDAEADVAGILGYEELESFCRRLSFMEEMKRGNISNLTIQVFHWWIPQYQLELFY</sequence>
<protein>
    <submittedName>
        <fullName evidence="1">Uncharacterized protein</fullName>
    </submittedName>
</protein>
<proteinExistence type="predicted"/>
<reference evidence="1" key="2">
    <citation type="submission" date="2021-12" db="EMBL/GenBank/DDBJ databases">
        <title>Resequencing data analysis of finger millet.</title>
        <authorList>
            <person name="Hatakeyama M."/>
            <person name="Aluri S."/>
            <person name="Balachadran M.T."/>
            <person name="Sivarajan S.R."/>
            <person name="Poveda L."/>
            <person name="Shimizu-Inatsugi R."/>
            <person name="Schlapbach R."/>
            <person name="Sreeman S.M."/>
            <person name="Shimizu K.K."/>
        </authorList>
    </citation>
    <scope>NUCLEOTIDE SEQUENCE</scope>
</reference>
<accession>A0AAV5FRV1</accession>
<dbReference type="EMBL" id="BQKI01000092">
    <property type="protein sequence ID" value="GJN36991.1"/>
    <property type="molecule type" value="Genomic_DNA"/>
</dbReference>
<evidence type="ECO:0000313" key="2">
    <source>
        <dbReference type="Proteomes" id="UP001054889"/>
    </source>
</evidence>